<dbReference type="GO" id="GO:0016070">
    <property type="term" value="P:RNA metabolic process"/>
    <property type="evidence" value="ECO:0007669"/>
    <property type="project" value="InterPro"/>
</dbReference>
<dbReference type="InterPro" id="IPR014944">
    <property type="entry name" value="Toxin_SymE-like"/>
</dbReference>
<dbReference type="AlphaFoldDB" id="A0A2V4DVF2"/>
<dbReference type="RefSeq" id="WP_110424023.1">
    <property type="nucleotide sequence ID" value="NZ_QGLP01000005.1"/>
</dbReference>
<dbReference type="EMBL" id="QGLP01000005">
    <property type="protein sequence ID" value="PXZ04770.1"/>
    <property type="molecule type" value="Genomic_DNA"/>
</dbReference>
<proteinExistence type="predicted"/>
<comment type="caution">
    <text evidence="2">The sequence shown here is derived from an EMBL/GenBank/DDBJ whole genome shotgun (WGS) entry which is preliminary data.</text>
</comment>
<organism evidence="2 3">
    <name type="scientific">Gilliamella apicola</name>
    <dbReference type="NCBI Taxonomy" id="1196095"/>
    <lineage>
        <taxon>Bacteria</taxon>
        <taxon>Pseudomonadati</taxon>
        <taxon>Pseudomonadota</taxon>
        <taxon>Gammaproteobacteria</taxon>
        <taxon>Orbales</taxon>
        <taxon>Orbaceae</taxon>
        <taxon>Gilliamella</taxon>
    </lineage>
</organism>
<gene>
    <name evidence="2" type="ORF">DKK79_10550</name>
</gene>
<dbReference type="GO" id="GO:0003723">
    <property type="term" value="F:RNA binding"/>
    <property type="evidence" value="ECO:0007669"/>
    <property type="project" value="InterPro"/>
</dbReference>
<feature type="domain" description="Toxin SymE-like" evidence="1">
    <location>
        <begin position="22"/>
        <end position="72"/>
    </location>
</feature>
<evidence type="ECO:0000313" key="3">
    <source>
        <dbReference type="Proteomes" id="UP000247483"/>
    </source>
</evidence>
<sequence length="77" mass="8691">MAKAHSKLKLTTDKAPAPQPNERFYTIGYVPQGIKPNPRPQLTIKGRWLEQIGFYVGSPVIIKIEQGKLVIELAMQF</sequence>
<reference evidence="2 3" key="1">
    <citation type="submission" date="2018-05" db="EMBL/GenBank/DDBJ databases">
        <title>Reference genomes for bee gut microbiota database.</title>
        <authorList>
            <person name="Ellegaard K.M."/>
        </authorList>
    </citation>
    <scope>NUCLEOTIDE SEQUENCE [LARGE SCALE GENOMIC DNA]</scope>
    <source>
        <strain evidence="2 3">ESL0177</strain>
    </source>
</reference>
<evidence type="ECO:0000313" key="2">
    <source>
        <dbReference type="EMBL" id="PXZ04770.1"/>
    </source>
</evidence>
<dbReference type="Pfam" id="PF08845">
    <property type="entry name" value="SymE_toxin"/>
    <property type="match status" value="1"/>
</dbReference>
<dbReference type="Proteomes" id="UP000247483">
    <property type="component" value="Unassembled WGS sequence"/>
</dbReference>
<protein>
    <submittedName>
        <fullName evidence="2">Type I toxin-antitoxin system SymE family toxin</fullName>
    </submittedName>
</protein>
<evidence type="ECO:0000259" key="1">
    <source>
        <dbReference type="Pfam" id="PF08845"/>
    </source>
</evidence>
<name>A0A2V4DVF2_9GAMM</name>
<dbReference type="GO" id="GO:0016788">
    <property type="term" value="F:hydrolase activity, acting on ester bonds"/>
    <property type="evidence" value="ECO:0007669"/>
    <property type="project" value="InterPro"/>
</dbReference>
<dbReference type="GO" id="GO:0005737">
    <property type="term" value="C:cytoplasm"/>
    <property type="evidence" value="ECO:0007669"/>
    <property type="project" value="InterPro"/>
</dbReference>
<accession>A0A2V4DVF2</accession>